<dbReference type="SUPFAM" id="SSF55608">
    <property type="entry name" value="Homing endonucleases"/>
    <property type="match status" value="1"/>
</dbReference>
<proteinExistence type="predicted"/>
<protein>
    <submittedName>
        <fullName evidence="1">Uncharacterized protein</fullName>
    </submittedName>
</protein>
<dbReference type="OrthoDB" id="578178at2759"/>
<dbReference type="InterPro" id="IPR027434">
    <property type="entry name" value="Homing_endonucl"/>
</dbReference>
<evidence type="ECO:0000313" key="2">
    <source>
        <dbReference type="EMBL" id="PNH03194.1"/>
    </source>
</evidence>
<name>A0A2J7ZSH5_9CHLO</name>
<comment type="caution">
    <text evidence="1">The sequence shown here is derived from an EMBL/GenBank/DDBJ whole genome shotgun (WGS) entry which is preliminary data.</text>
</comment>
<sequence>MANTVLDALGASGIVRLLGTGARSRGLHNQGNATHVLGCDEEVKCTAFYRFMIRHGMWWYRVAVLMLRWATEASGSILRTVDLLEMIGWEQMHGQASTQVQADWQVLGAPSPSEYLPLHRLLGEDDEDMPLAQLAAGRWTDRQFHAYVAGLFDADGSVALVSMRHDNCIELRANITQTSCPDLLAAIRDRLGYRYLSGGQLWFKGANAVRFWEEAVLP</sequence>
<evidence type="ECO:0000313" key="1">
    <source>
        <dbReference type="EMBL" id="PNH03190.1"/>
    </source>
</evidence>
<dbReference type="EMBL" id="PGGS01000536">
    <property type="protein sequence ID" value="PNH03194.1"/>
    <property type="molecule type" value="Genomic_DNA"/>
</dbReference>
<dbReference type="EMBL" id="PGGS01000536">
    <property type="protein sequence ID" value="PNH03190.1"/>
    <property type="molecule type" value="Genomic_DNA"/>
</dbReference>
<evidence type="ECO:0000313" key="3">
    <source>
        <dbReference type="Proteomes" id="UP000236333"/>
    </source>
</evidence>
<organism evidence="1 3">
    <name type="scientific">Tetrabaena socialis</name>
    <dbReference type="NCBI Taxonomy" id="47790"/>
    <lineage>
        <taxon>Eukaryota</taxon>
        <taxon>Viridiplantae</taxon>
        <taxon>Chlorophyta</taxon>
        <taxon>core chlorophytes</taxon>
        <taxon>Chlorophyceae</taxon>
        <taxon>CS clade</taxon>
        <taxon>Chlamydomonadales</taxon>
        <taxon>Tetrabaenaceae</taxon>
        <taxon>Tetrabaena</taxon>
    </lineage>
</organism>
<dbReference type="Proteomes" id="UP000236333">
    <property type="component" value="Unassembled WGS sequence"/>
</dbReference>
<accession>A0A2J7ZSH5</accession>
<reference evidence="1 3" key="1">
    <citation type="journal article" date="2017" name="Mol. Biol. Evol.">
        <title>The 4-celled Tetrabaena socialis nuclear genome reveals the essential components for genetic control of cell number at the origin of multicellularity in the volvocine lineage.</title>
        <authorList>
            <person name="Featherston J."/>
            <person name="Arakaki Y."/>
            <person name="Hanschen E.R."/>
            <person name="Ferris P.J."/>
            <person name="Michod R.E."/>
            <person name="Olson B.J.S.C."/>
            <person name="Nozaki H."/>
            <person name="Durand P.M."/>
        </authorList>
    </citation>
    <scope>NUCLEOTIDE SEQUENCE [LARGE SCALE GENOMIC DNA]</scope>
    <source>
        <strain evidence="1 3">NIES-571</strain>
    </source>
</reference>
<keyword evidence="3" id="KW-1185">Reference proteome</keyword>
<dbReference type="AlphaFoldDB" id="A0A2J7ZSH5"/>
<gene>
    <name evidence="1" type="ORF">TSOC_010811</name>
    <name evidence="2" type="ORF">TSOC_010813</name>
</gene>